<dbReference type="KEGG" id="blac:94345116"/>
<evidence type="ECO:0000313" key="3">
    <source>
        <dbReference type="Proteomes" id="UP000294530"/>
    </source>
</evidence>
<evidence type="ECO:0000256" key="1">
    <source>
        <dbReference type="SAM" id="MobiDB-lite"/>
    </source>
</evidence>
<gene>
    <name evidence="2" type="ORF">CCR75_001341</name>
</gene>
<feature type="region of interest" description="Disordered" evidence="1">
    <location>
        <begin position="137"/>
        <end position="169"/>
    </location>
</feature>
<comment type="caution">
    <text evidence="2">The sequence shown here is derived from an EMBL/GenBank/DDBJ whole genome shotgun (WGS) entry which is preliminary data.</text>
</comment>
<dbReference type="EMBL" id="SHOA02000013">
    <property type="protein sequence ID" value="TDH65581.1"/>
    <property type="molecule type" value="Genomic_DNA"/>
</dbReference>
<dbReference type="GeneID" id="94345116"/>
<reference evidence="2 3" key="1">
    <citation type="journal article" date="2021" name="Genome Biol.">
        <title>AFLAP: assembly-free linkage analysis pipeline using k-mers from genome sequencing data.</title>
        <authorList>
            <person name="Fletcher K."/>
            <person name="Zhang L."/>
            <person name="Gil J."/>
            <person name="Han R."/>
            <person name="Cavanaugh K."/>
            <person name="Michelmore R."/>
        </authorList>
    </citation>
    <scope>NUCLEOTIDE SEQUENCE [LARGE SCALE GENOMIC DNA]</scope>
    <source>
        <strain evidence="2 3">SF5</strain>
    </source>
</reference>
<feature type="compositionally biased region" description="Basic residues" evidence="1">
    <location>
        <begin position="145"/>
        <end position="156"/>
    </location>
</feature>
<evidence type="ECO:0000313" key="2">
    <source>
        <dbReference type="EMBL" id="TDH65581.1"/>
    </source>
</evidence>
<accession>A0A976IBK1</accession>
<keyword evidence="3" id="KW-1185">Reference proteome</keyword>
<dbReference type="AlphaFoldDB" id="A0A976IBK1"/>
<feature type="compositionally biased region" description="Polar residues" evidence="1">
    <location>
        <begin position="40"/>
        <end position="50"/>
    </location>
</feature>
<proteinExistence type="predicted"/>
<dbReference type="Proteomes" id="UP000294530">
    <property type="component" value="Unassembled WGS sequence"/>
</dbReference>
<name>A0A976IBK1_BRELC</name>
<protein>
    <submittedName>
        <fullName evidence="2">Uncharacterized protein</fullName>
    </submittedName>
</protein>
<sequence length="359" mass="40654">MQLKYFVAIFAVQQGAGSALDSNEEEQLIDPALRRLEPPSSFSANPQVDDSQGALKPSRRRVRYDDHDTLDQRSALLFATPLDRFSAAEKLIQDLETIHASGFTSAHTILGNPKLRSASIPPENLHAVTDSHIAEASRTVEAKRPNTKSKRSKTKSKNRESRAKKLSIQDTKNEKSAYEIQLDSFLQTYLEGRAKISDPILCIYYDYAYYVALKSNTPGKQFNTFALPRFKNDGFDGFEFLATIDAYVQQIWKETRSIEGIDAISPKDATFNAETFMKVLRYVSLMKENQNGLLTEYDVVYLSRFFFFKKVTVRLLDWLGEHSDLKDLVPKIRQIYQTAITNAQTRAAAEVLKAPSDTL</sequence>
<organism evidence="2 3">
    <name type="scientific">Bremia lactucae</name>
    <name type="common">Lettuce downy mildew</name>
    <dbReference type="NCBI Taxonomy" id="4779"/>
    <lineage>
        <taxon>Eukaryota</taxon>
        <taxon>Sar</taxon>
        <taxon>Stramenopiles</taxon>
        <taxon>Oomycota</taxon>
        <taxon>Peronosporomycetes</taxon>
        <taxon>Peronosporales</taxon>
        <taxon>Peronosporaceae</taxon>
        <taxon>Bremia</taxon>
    </lineage>
</organism>
<dbReference type="RefSeq" id="XP_067815080.1">
    <property type="nucleotide sequence ID" value="XM_067959445.1"/>
</dbReference>
<feature type="region of interest" description="Disordered" evidence="1">
    <location>
        <begin position="36"/>
        <end position="55"/>
    </location>
</feature>